<dbReference type="NCBIfam" id="TIGR03419">
    <property type="entry name" value="NifU_clost"/>
    <property type="match status" value="1"/>
</dbReference>
<reference evidence="3" key="1">
    <citation type="journal article" date="2020" name="mSystems">
        <title>Genome- and Community-Level Interaction Insights into Carbon Utilization and Element Cycling Functions of Hydrothermarchaeota in Hydrothermal Sediment.</title>
        <authorList>
            <person name="Zhou Z."/>
            <person name="Liu Y."/>
            <person name="Xu W."/>
            <person name="Pan J."/>
            <person name="Luo Z.H."/>
            <person name="Li M."/>
        </authorList>
    </citation>
    <scope>NUCLEOTIDE SEQUENCE [LARGE SCALE GENOMIC DNA]</scope>
    <source>
        <strain evidence="3">SpSt-897</strain>
    </source>
</reference>
<dbReference type="InterPro" id="IPR002871">
    <property type="entry name" value="NIF_FeS_clus_asmbl_NifU_N"/>
</dbReference>
<dbReference type="CDD" id="cd06664">
    <property type="entry name" value="IscU_like"/>
    <property type="match status" value="1"/>
</dbReference>
<dbReference type="InterPro" id="IPR026870">
    <property type="entry name" value="Zinc_ribbon_dom"/>
</dbReference>
<protein>
    <submittedName>
        <fullName evidence="3">Fe-S cluster assembly scaffold protein NifU</fullName>
    </submittedName>
</protein>
<feature type="domain" description="Zinc-ribbon" evidence="2">
    <location>
        <begin position="145"/>
        <end position="166"/>
    </location>
</feature>
<accession>A0A7C3ZA11</accession>
<feature type="domain" description="NIF system FeS cluster assembly NifU N-terminal" evidence="1">
    <location>
        <begin position="1"/>
        <end position="121"/>
    </location>
</feature>
<dbReference type="GO" id="GO:0051536">
    <property type="term" value="F:iron-sulfur cluster binding"/>
    <property type="evidence" value="ECO:0007669"/>
    <property type="project" value="InterPro"/>
</dbReference>
<dbReference type="AlphaFoldDB" id="A0A7C3ZA11"/>
<gene>
    <name evidence="3" type="primary">nifU</name>
    <name evidence="3" type="ORF">ENW96_00680</name>
</gene>
<proteinExistence type="predicted"/>
<dbReference type="EMBL" id="DTMF01000018">
    <property type="protein sequence ID" value="HGF32891.1"/>
    <property type="molecule type" value="Genomic_DNA"/>
</dbReference>
<organism evidence="3">
    <name type="scientific">Desulfobacca acetoxidans</name>
    <dbReference type="NCBI Taxonomy" id="60893"/>
    <lineage>
        <taxon>Bacteria</taxon>
        <taxon>Pseudomonadati</taxon>
        <taxon>Thermodesulfobacteriota</taxon>
        <taxon>Desulfobaccia</taxon>
        <taxon>Desulfobaccales</taxon>
        <taxon>Desulfobaccaceae</taxon>
        <taxon>Desulfobacca</taxon>
    </lineage>
</organism>
<evidence type="ECO:0000313" key="3">
    <source>
        <dbReference type="EMBL" id="HGF32891.1"/>
    </source>
</evidence>
<comment type="caution">
    <text evidence="3">The sequence shown here is derived from an EMBL/GenBank/DDBJ whole genome shotgun (WGS) entry which is preliminary data.</text>
</comment>
<dbReference type="InterPro" id="IPR017787">
    <property type="entry name" value="NIF_FeS_clus_asmbl_NifU-like"/>
</dbReference>
<dbReference type="GO" id="GO:0005506">
    <property type="term" value="F:iron ion binding"/>
    <property type="evidence" value="ECO:0007669"/>
    <property type="project" value="InterPro"/>
</dbReference>
<dbReference type="Pfam" id="PF13240">
    <property type="entry name" value="Zn_Ribbon_1"/>
    <property type="match status" value="1"/>
</dbReference>
<evidence type="ECO:0000259" key="1">
    <source>
        <dbReference type="Pfam" id="PF01592"/>
    </source>
</evidence>
<dbReference type="Gene3D" id="3.90.1010.10">
    <property type="match status" value="1"/>
</dbReference>
<evidence type="ECO:0000259" key="2">
    <source>
        <dbReference type="Pfam" id="PF13240"/>
    </source>
</evidence>
<name>A0A7C3ZA11_9BACT</name>
<dbReference type="PANTHER" id="PTHR10093">
    <property type="entry name" value="IRON-SULFUR CLUSTER ASSEMBLY ENZYME NIFU HOMOLOG"/>
    <property type="match status" value="1"/>
</dbReference>
<dbReference type="GO" id="GO:0016226">
    <property type="term" value="P:iron-sulfur cluster assembly"/>
    <property type="evidence" value="ECO:0007669"/>
    <property type="project" value="InterPro"/>
</dbReference>
<dbReference type="SUPFAM" id="SSF82649">
    <property type="entry name" value="SufE/NifU"/>
    <property type="match status" value="1"/>
</dbReference>
<dbReference type="Pfam" id="PF01592">
    <property type="entry name" value="NifU_N"/>
    <property type="match status" value="1"/>
</dbReference>
<sequence length="173" mass="19088">MYSEIVMDHFKNPRNVGEIPNADGVGEVGNPVCGDMMNVYIKVEDNRIADIKFKTFGCGAAIAVSSMLTELAKGKTLDEAMKITNKDVAEALGGLPQNKLHCSNLGADALHSAIKNYLDRKSGKLKDLGKDREEHVKSREAEACYCPYCSKQVEEESPFCIFCGTEIHHEHDH</sequence>